<dbReference type="GeneTree" id="ENSGT01040000241896"/>
<evidence type="ECO:0000256" key="1">
    <source>
        <dbReference type="SAM" id="Phobius"/>
    </source>
</evidence>
<organism evidence="3">
    <name type="scientific">Xenopus tropicalis</name>
    <name type="common">Western clawed frog</name>
    <name type="synonym">Silurana tropicalis</name>
    <dbReference type="NCBI Taxonomy" id="8364"/>
    <lineage>
        <taxon>Eukaryota</taxon>
        <taxon>Metazoa</taxon>
        <taxon>Chordata</taxon>
        <taxon>Craniata</taxon>
        <taxon>Vertebrata</taxon>
        <taxon>Euteleostomi</taxon>
        <taxon>Amphibia</taxon>
        <taxon>Batrachia</taxon>
        <taxon>Anura</taxon>
        <taxon>Pipoidea</taxon>
        <taxon>Pipidae</taxon>
        <taxon>Xenopodinae</taxon>
        <taxon>Xenopus</taxon>
        <taxon>Silurana</taxon>
    </lineage>
</organism>
<keyword evidence="1" id="KW-0472">Membrane</keyword>
<keyword evidence="2" id="KW-0732">Signal</keyword>
<dbReference type="FunCoup" id="A0A6I8RXS5">
    <property type="interactions" value="10"/>
</dbReference>
<dbReference type="AlphaFoldDB" id="A0A6I8RXS5"/>
<dbReference type="PANTHER" id="PTHR36878:SF1">
    <property type="entry name" value="SMALL INTEGRAL MEMBRANE PROTEIN 30"/>
    <property type="match status" value="1"/>
</dbReference>
<accession>A0A6I8RXS5</accession>
<dbReference type="PANTHER" id="PTHR36878">
    <property type="entry name" value="SMALL INTEGRAL MEMBRANE PROTEIN 30"/>
    <property type="match status" value="1"/>
</dbReference>
<keyword evidence="1" id="KW-1133">Transmembrane helix</keyword>
<dbReference type="InParanoid" id="A0A6I8RXS5"/>
<protein>
    <recommendedName>
        <fullName evidence="4">Small integral membrane protein 30</fullName>
    </recommendedName>
</protein>
<dbReference type="Bgee" id="ENSXETG00000038337">
    <property type="expression patterns" value="Expressed in 2-cell stage embryo and 12 other cell types or tissues"/>
</dbReference>
<evidence type="ECO:0008006" key="4">
    <source>
        <dbReference type="Google" id="ProtNLM"/>
    </source>
</evidence>
<feature type="signal peptide" evidence="2">
    <location>
        <begin position="1"/>
        <end position="26"/>
    </location>
</feature>
<reference evidence="3" key="1">
    <citation type="journal article" date="2010" name="Science">
        <title>The genome of the Western clawed frog Xenopus tropicalis.</title>
        <authorList>
            <person name="Hellsten U."/>
            <person name="Harland R.M."/>
            <person name="Gilchrist M.J."/>
            <person name="Hendrix D."/>
            <person name="Jurka J."/>
            <person name="Kapitonov V."/>
            <person name="Ovcharenko I."/>
            <person name="Putnam N.H."/>
            <person name="Shu S."/>
            <person name="Taher L."/>
            <person name="Blitz I.L."/>
            <person name="Blumberg B."/>
            <person name="Dichmann D.S."/>
            <person name="Dubchak I."/>
            <person name="Amaya E."/>
            <person name="Detter J.C."/>
            <person name="Fletcher R."/>
            <person name="Gerhard D.S."/>
            <person name="Goodstein D."/>
            <person name="Graves T."/>
            <person name="Grigoriev I.V."/>
            <person name="Grimwood J."/>
            <person name="Kawashima T."/>
            <person name="Lindquist E."/>
            <person name="Lucas S.M."/>
            <person name="Mead P.E."/>
            <person name="Mitros T."/>
            <person name="Ogino H."/>
            <person name="Ohta Y."/>
            <person name="Poliakov A.V."/>
            <person name="Pollet N."/>
            <person name="Robert J."/>
            <person name="Salamov A."/>
            <person name="Sater A.K."/>
            <person name="Schmutz J."/>
            <person name="Terry A."/>
            <person name="Vize P.D."/>
            <person name="Warren W.C."/>
            <person name="Wells D."/>
            <person name="Wills A."/>
            <person name="Wilson R.K."/>
            <person name="Zimmerman L.B."/>
            <person name="Zorn A.M."/>
            <person name="Grainger R."/>
            <person name="Grammer T."/>
            <person name="Khokha M.K."/>
            <person name="Richardson P.M."/>
            <person name="Rokhsar D.S."/>
        </authorList>
    </citation>
    <scope>NUCLEOTIDE SEQUENCE [LARGE SCALE GENOMIC DNA]</scope>
    <source>
        <strain evidence="3">Nigerian</strain>
    </source>
</reference>
<dbReference type="Pfam" id="PF15873">
    <property type="entry name" value="DUF4730"/>
    <property type="match status" value="1"/>
</dbReference>
<proteinExistence type="predicted"/>
<dbReference type="InterPro" id="IPR031742">
    <property type="entry name" value="DUF4730"/>
</dbReference>
<dbReference type="Ensembl" id="ENSXETT00000077126">
    <property type="protein sequence ID" value="ENSXETP00000090022"/>
    <property type="gene ID" value="ENSXETG00000038337"/>
</dbReference>
<feature type="chain" id="PRO_5026196064" description="Small integral membrane protein 30" evidence="2">
    <location>
        <begin position="27"/>
        <end position="81"/>
    </location>
</feature>
<reference evidence="3" key="2">
    <citation type="submission" date="2020-05" db="UniProtKB">
        <authorList>
            <consortium name="Ensembl"/>
        </authorList>
    </citation>
    <scope>IDENTIFICATION</scope>
</reference>
<name>A0A6I8RXS5_XENTR</name>
<feature type="transmembrane region" description="Helical" evidence="1">
    <location>
        <begin position="36"/>
        <end position="54"/>
    </location>
</feature>
<evidence type="ECO:0000256" key="2">
    <source>
        <dbReference type="SAM" id="SignalP"/>
    </source>
</evidence>
<sequence>MAFPGEMYKLLTAFASLFFTLPVAEAMDEGNTIAVLLGVVITAIGFCACLGYYARKKEGDPLTLSLPAVLNKAELLLPDSF</sequence>
<evidence type="ECO:0000313" key="3">
    <source>
        <dbReference type="Ensembl" id="ENSXETP00000090022"/>
    </source>
</evidence>
<keyword evidence="1" id="KW-0812">Transmembrane</keyword>